<dbReference type="GO" id="GO:0003676">
    <property type="term" value="F:nucleic acid binding"/>
    <property type="evidence" value="ECO:0007669"/>
    <property type="project" value="InterPro"/>
</dbReference>
<evidence type="ECO:0000313" key="5">
    <source>
        <dbReference type="Proteomes" id="UP000316621"/>
    </source>
</evidence>
<comment type="similarity">
    <text evidence="1">Belongs to the mTERF family.</text>
</comment>
<dbReference type="AlphaFoldDB" id="A0A4Y7L9I9"/>
<dbReference type="FunFam" id="1.25.70.10:FF:000001">
    <property type="entry name" value="Mitochondrial transcription termination factor-like"/>
    <property type="match status" value="1"/>
</dbReference>
<protein>
    <submittedName>
        <fullName evidence="4">Uncharacterized protein</fullName>
    </submittedName>
</protein>
<dbReference type="Pfam" id="PF02536">
    <property type="entry name" value="mTERF"/>
    <property type="match status" value="2"/>
</dbReference>
<name>A0A4Y7L9I9_PAPSO</name>
<evidence type="ECO:0000313" key="4">
    <source>
        <dbReference type="EMBL" id="RZC82204.1"/>
    </source>
</evidence>
<dbReference type="GO" id="GO:0006353">
    <property type="term" value="P:DNA-templated transcription termination"/>
    <property type="evidence" value="ECO:0007669"/>
    <property type="project" value="UniProtKB-KW"/>
</dbReference>
<gene>
    <name evidence="4" type="ORF">C5167_044992</name>
</gene>
<keyword evidence="2" id="KW-0806">Transcription termination</keyword>
<dbReference type="InterPro" id="IPR003690">
    <property type="entry name" value="MTERF"/>
</dbReference>
<keyword evidence="2" id="KW-0805">Transcription regulation</keyword>
<dbReference type="Gramene" id="RZC82204">
    <property type="protein sequence ID" value="RZC82204"/>
    <property type="gene ID" value="C5167_044992"/>
</dbReference>
<dbReference type="Proteomes" id="UP000316621">
    <property type="component" value="Chromosome 11"/>
</dbReference>
<dbReference type="PANTHER" id="PTHR13068">
    <property type="entry name" value="CGI-12 PROTEIN-RELATED"/>
    <property type="match status" value="1"/>
</dbReference>
<proteinExistence type="inferred from homology"/>
<organism evidence="4 5">
    <name type="scientific">Papaver somniferum</name>
    <name type="common">Opium poppy</name>
    <dbReference type="NCBI Taxonomy" id="3469"/>
    <lineage>
        <taxon>Eukaryota</taxon>
        <taxon>Viridiplantae</taxon>
        <taxon>Streptophyta</taxon>
        <taxon>Embryophyta</taxon>
        <taxon>Tracheophyta</taxon>
        <taxon>Spermatophyta</taxon>
        <taxon>Magnoliopsida</taxon>
        <taxon>Ranunculales</taxon>
        <taxon>Papaveraceae</taxon>
        <taxon>Papaveroideae</taxon>
        <taxon>Papaver</taxon>
    </lineage>
</organism>
<keyword evidence="5" id="KW-1185">Reference proteome</keyword>
<dbReference type="InterPro" id="IPR038538">
    <property type="entry name" value="MTERF_sf"/>
</dbReference>
<reference evidence="4 5" key="1">
    <citation type="journal article" date="2018" name="Science">
        <title>The opium poppy genome and morphinan production.</title>
        <authorList>
            <person name="Guo L."/>
            <person name="Winzer T."/>
            <person name="Yang X."/>
            <person name="Li Y."/>
            <person name="Ning Z."/>
            <person name="He Z."/>
            <person name="Teodor R."/>
            <person name="Lu Y."/>
            <person name="Bowser T.A."/>
            <person name="Graham I.A."/>
            <person name="Ye K."/>
        </authorList>
    </citation>
    <scope>NUCLEOTIDE SEQUENCE [LARGE SCALE GENOMIC DNA]</scope>
    <source>
        <strain evidence="5">cv. HN1</strain>
        <tissue evidence="4">Leaves</tissue>
    </source>
</reference>
<keyword evidence="2" id="KW-0804">Transcription</keyword>
<accession>A0A4Y7L9I9</accession>
<dbReference type="Gene3D" id="1.25.70.10">
    <property type="entry name" value="Transcription termination factor 3, mitochondrial"/>
    <property type="match status" value="2"/>
</dbReference>
<evidence type="ECO:0000256" key="2">
    <source>
        <dbReference type="ARBA" id="ARBA00022472"/>
    </source>
</evidence>
<dbReference type="EMBL" id="CM010725">
    <property type="protein sequence ID" value="RZC82204.1"/>
    <property type="molecule type" value="Genomic_DNA"/>
</dbReference>
<sequence length="406" mass="46623">MMRLVSCTTSNNLTCSDSNSAFVVSYLINSCGLSQDKAVTASKKLNFKTTSNPDSVLTLLKAYGFTELHISKLIPRHPAILSSKPDKTLKPKLDFFISKGLYDLDLADFITKEPRILNKRFSKGIFPPFDIIKSIVQSDENVIKIINRCPWILTACQLKRVMVNVERLRNEGVPQANISTYLIHQPRAYMENVNRFKEIVEKVKEMGFNHLQTSFLKAIDGLISISEANWRKKMDVYKRWGWSEDHFHSAFRRCPYCMKSSEKKITAVMNFLVNEMGYDSASIAQYPVVINCSLTERIIPRCSVSRILVSKGLIKKMISINVLSKMVDECFLEKFVMTYEQEVPELMKVDLVKLVQLQKRISSNMPAGAARLKYCSTAQWIPELVFRRVQLQEICVCRSKPVFFFF</sequence>
<dbReference type="SMART" id="SM00733">
    <property type="entry name" value="Mterf"/>
    <property type="match status" value="6"/>
</dbReference>
<keyword evidence="3" id="KW-0809">Transit peptide</keyword>
<dbReference type="PANTHER" id="PTHR13068:SF166">
    <property type="entry name" value="TRANSCRIPTION TERMINATION FACTOR MTERF15, MITOCHONDRIAL-LIKE"/>
    <property type="match status" value="1"/>
</dbReference>
<evidence type="ECO:0000256" key="1">
    <source>
        <dbReference type="ARBA" id="ARBA00007692"/>
    </source>
</evidence>
<dbReference type="OMA" id="SMEANIA"/>
<evidence type="ECO:0000256" key="3">
    <source>
        <dbReference type="ARBA" id="ARBA00022946"/>
    </source>
</evidence>